<keyword evidence="1" id="KW-0238">DNA-binding</keyword>
<dbReference type="Gene3D" id="1.10.10.60">
    <property type="entry name" value="Homeodomain-like"/>
    <property type="match status" value="1"/>
</dbReference>
<feature type="region of interest" description="Disordered" evidence="2">
    <location>
        <begin position="642"/>
        <end position="668"/>
    </location>
</feature>
<dbReference type="PANTHER" id="PTHR19303:SF73">
    <property type="entry name" value="PROTEIN PDC2"/>
    <property type="match status" value="1"/>
</dbReference>
<accession>A0A0L0VVI0</accession>
<evidence type="ECO:0000259" key="3">
    <source>
        <dbReference type="PROSITE" id="PS51253"/>
    </source>
</evidence>
<dbReference type="InterPro" id="IPR006600">
    <property type="entry name" value="HTH_CenpB_DNA-bd_dom"/>
</dbReference>
<dbReference type="PROSITE" id="PS51253">
    <property type="entry name" value="HTH_CENPB"/>
    <property type="match status" value="1"/>
</dbReference>
<organism evidence="4 5">
    <name type="scientific">Puccinia striiformis f. sp. tritici PST-78</name>
    <dbReference type="NCBI Taxonomy" id="1165861"/>
    <lineage>
        <taxon>Eukaryota</taxon>
        <taxon>Fungi</taxon>
        <taxon>Dikarya</taxon>
        <taxon>Basidiomycota</taxon>
        <taxon>Pucciniomycotina</taxon>
        <taxon>Pucciniomycetes</taxon>
        <taxon>Pucciniales</taxon>
        <taxon>Pucciniaceae</taxon>
        <taxon>Puccinia</taxon>
    </lineage>
</organism>
<evidence type="ECO:0000313" key="5">
    <source>
        <dbReference type="Proteomes" id="UP000054564"/>
    </source>
</evidence>
<dbReference type="InterPro" id="IPR009057">
    <property type="entry name" value="Homeodomain-like_sf"/>
</dbReference>
<dbReference type="InterPro" id="IPR050863">
    <property type="entry name" value="CenT-Element_Derived"/>
</dbReference>
<dbReference type="PANTHER" id="PTHR19303">
    <property type="entry name" value="TRANSPOSON"/>
    <property type="match status" value="1"/>
</dbReference>
<dbReference type="CDD" id="cd09272">
    <property type="entry name" value="RNase_HI_RT_Ty1"/>
    <property type="match status" value="1"/>
</dbReference>
<evidence type="ECO:0000313" key="4">
    <source>
        <dbReference type="EMBL" id="KNF03207.1"/>
    </source>
</evidence>
<gene>
    <name evidence="4" type="ORF">PSTG_03472</name>
</gene>
<name>A0A0L0VVI0_9BASI</name>
<sequence>MKAFVDSDWGNCPDTRRSTSGYVVLTGRHLINWKSSKQTTVSLSTTEAEYKAFSDLGRDLAWFASLADETLIFPKLRGITVSIDNRGAIDLAKSETSQNSFRTKHMSIRLHFVRELMAVGLIVIQYVKTTENSADFLTKPTARPVIRRSLEELAVVQVTEVASHLATRSTEGCEIEGSSGRFRSHKLRKGLKSAGAATCQFFQKPIRATMAQKIEVLDWYDKNGKNQTKTAKHFAEVYPEIGFKQPLISAWVADCDRIRQQADTSASHYKRVRVTKFPQIEEMLDQWVTQALHSKLTITGDVIRAKWQEFASMEKIPSEEWLNLSQGWLTRFKARHGLQSFTKHGEAAQADKEVIAEERTRVSELIQGFARKDIWNMDETGLFYSMPPDRGLAKEKCSGLKASKTRITIAVTTNSDGSEKLPLLIIGKWAKPKAFKKKSGLSLGFDYHFNKRAWMTTEIFHEWIGRFNCEMRSQKRNILLLVDNFSAHSLPEGGLSNIRLEFFSPNLTAHIQPMDAGIIKAFKSHYKQRFISKSIQRYDQGTPITSVYNIDQLAAMHLSRLAWQCVSETTIRSCCNHTGIFPGQLTRFDDAENNRALEKQIDRLQSMGLLHATNRMSIAELLNPADESGYSMWTSEEIFRSVKDSRTEEDNQEDDNDSEPPPPPKPTAKEVFKAISLINNYIESDTSVAADKLNQSMETYSKSLVDHLITTARQTTITSFFTPANSS</sequence>
<dbReference type="Pfam" id="PF03221">
    <property type="entry name" value="HTH_Tnp_Tc5"/>
    <property type="match status" value="1"/>
</dbReference>
<proteinExistence type="predicted"/>
<dbReference type="SMART" id="SM00674">
    <property type="entry name" value="CENPB"/>
    <property type="match status" value="1"/>
</dbReference>
<dbReference type="AlphaFoldDB" id="A0A0L0VVI0"/>
<dbReference type="GO" id="GO:0005634">
    <property type="term" value="C:nucleus"/>
    <property type="evidence" value="ECO:0007669"/>
    <property type="project" value="TreeGrafter"/>
</dbReference>
<dbReference type="Proteomes" id="UP000054564">
    <property type="component" value="Unassembled WGS sequence"/>
</dbReference>
<protein>
    <recommendedName>
        <fullName evidence="3">HTH CENPB-type domain-containing protein</fullName>
    </recommendedName>
</protein>
<dbReference type="STRING" id="1165861.A0A0L0VVI0"/>
<evidence type="ECO:0000256" key="2">
    <source>
        <dbReference type="SAM" id="MobiDB-lite"/>
    </source>
</evidence>
<dbReference type="SUPFAM" id="SSF46689">
    <property type="entry name" value="Homeodomain-like"/>
    <property type="match status" value="1"/>
</dbReference>
<comment type="caution">
    <text evidence="4">The sequence shown here is derived from an EMBL/GenBank/DDBJ whole genome shotgun (WGS) entry which is preliminary data.</text>
</comment>
<feature type="domain" description="HTH CENPB-type" evidence="3">
    <location>
        <begin position="268"/>
        <end position="342"/>
    </location>
</feature>
<keyword evidence="5" id="KW-1185">Reference proteome</keyword>
<evidence type="ECO:0000256" key="1">
    <source>
        <dbReference type="ARBA" id="ARBA00023125"/>
    </source>
</evidence>
<dbReference type="OrthoDB" id="162969at2759"/>
<dbReference type="GO" id="GO:0003677">
    <property type="term" value="F:DNA binding"/>
    <property type="evidence" value="ECO:0007669"/>
    <property type="project" value="UniProtKB-KW"/>
</dbReference>
<dbReference type="InterPro" id="IPR004875">
    <property type="entry name" value="DDE_SF_endonuclease_dom"/>
</dbReference>
<dbReference type="EMBL" id="AJIL01000018">
    <property type="protein sequence ID" value="KNF03207.1"/>
    <property type="molecule type" value="Genomic_DNA"/>
</dbReference>
<reference evidence="5" key="1">
    <citation type="submission" date="2014-03" db="EMBL/GenBank/DDBJ databases">
        <title>The Genome Sequence of Puccinia striiformis f. sp. tritici PST-78.</title>
        <authorList>
            <consortium name="The Broad Institute Genome Sequencing Platform"/>
            <person name="Cuomo C."/>
            <person name="Hulbert S."/>
            <person name="Chen X."/>
            <person name="Walker B."/>
            <person name="Young S.K."/>
            <person name="Zeng Q."/>
            <person name="Gargeya S."/>
            <person name="Fitzgerald M."/>
            <person name="Haas B."/>
            <person name="Abouelleil A."/>
            <person name="Alvarado L."/>
            <person name="Arachchi H.M."/>
            <person name="Berlin A.M."/>
            <person name="Chapman S.B."/>
            <person name="Goldberg J."/>
            <person name="Griggs A."/>
            <person name="Gujja S."/>
            <person name="Hansen M."/>
            <person name="Howarth C."/>
            <person name="Imamovic A."/>
            <person name="Larimer J."/>
            <person name="McCowan C."/>
            <person name="Montmayeur A."/>
            <person name="Murphy C."/>
            <person name="Neiman D."/>
            <person name="Pearson M."/>
            <person name="Priest M."/>
            <person name="Roberts A."/>
            <person name="Saif S."/>
            <person name="Shea T."/>
            <person name="Sisk P."/>
            <person name="Sykes S."/>
            <person name="Wortman J."/>
            <person name="Nusbaum C."/>
            <person name="Birren B."/>
        </authorList>
    </citation>
    <scope>NUCLEOTIDE SEQUENCE [LARGE SCALE GENOMIC DNA]</scope>
    <source>
        <strain evidence="5">race PST-78</strain>
    </source>
</reference>
<dbReference type="Pfam" id="PF03184">
    <property type="entry name" value="DDE_1"/>
    <property type="match status" value="1"/>
</dbReference>